<dbReference type="OrthoDB" id="2255497at2759"/>
<gene>
    <name evidence="1" type="ORF">A0J61_02011</name>
</gene>
<dbReference type="AlphaFoldDB" id="A0A1C7NN91"/>
<comment type="caution">
    <text evidence="1">The sequence shown here is derived from an EMBL/GenBank/DDBJ whole genome shotgun (WGS) entry which is preliminary data.</text>
</comment>
<protein>
    <submittedName>
        <fullName evidence="1">Uncharacterized protein</fullName>
    </submittedName>
</protein>
<dbReference type="EMBL" id="LUGH01000071">
    <property type="protein sequence ID" value="OBZ89936.1"/>
    <property type="molecule type" value="Genomic_DNA"/>
</dbReference>
<accession>A0A1C7NN91</accession>
<reference evidence="1 2" key="1">
    <citation type="submission" date="2016-03" db="EMBL/GenBank/DDBJ databases">
        <title>Choanephora cucurbitarum.</title>
        <authorList>
            <person name="Min B."/>
            <person name="Park H."/>
            <person name="Park J.-H."/>
            <person name="Shin H.-D."/>
            <person name="Choi I.-G."/>
        </authorList>
    </citation>
    <scope>NUCLEOTIDE SEQUENCE [LARGE SCALE GENOMIC DNA]</scope>
    <source>
        <strain evidence="1 2">KUS-F28377</strain>
    </source>
</reference>
<sequence length="76" mass="8856">MQLYSVEINIIKFKTDVRIVLGIGNEEFELVTIEVTDDDHDTKVIKDSSKLSHETKDDLNNFIEILWWLQQAGSYL</sequence>
<proteinExistence type="predicted"/>
<organism evidence="1 2">
    <name type="scientific">Choanephora cucurbitarum</name>
    <dbReference type="NCBI Taxonomy" id="101091"/>
    <lineage>
        <taxon>Eukaryota</taxon>
        <taxon>Fungi</taxon>
        <taxon>Fungi incertae sedis</taxon>
        <taxon>Mucoromycota</taxon>
        <taxon>Mucoromycotina</taxon>
        <taxon>Mucoromycetes</taxon>
        <taxon>Mucorales</taxon>
        <taxon>Mucorineae</taxon>
        <taxon>Choanephoraceae</taxon>
        <taxon>Choanephoroideae</taxon>
        <taxon>Choanephora</taxon>
    </lineage>
</organism>
<evidence type="ECO:0000313" key="2">
    <source>
        <dbReference type="Proteomes" id="UP000093000"/>
    </source>
</evidence>
<keyword evidence="2" id="KW-1185">Reference proteome</keyword>
<evidence type="ECO:0000313" key="1">
    <source>
        <dbReference type="EMBL" id="OBZ89936.1"/>
    </source>
</evidence>
<dbReference type="InParanoid" id="A0A1C7NN91"/>
<name>A0A1C7NN91_9FUNG</name>
<dbReference type="Proteomes" id="UP000093000">
    <property type="component" value="Unassembled WGS sequence"/>
</dbReference>